<proteinExistence type="predicted"/>
<dbReference type="OrthoDB" id="117954at2"/>
<feature type="region of interest" description="Disordered" evidence="2">
    <location>
        <begin position="228"/>
        <end position="247"/>
    </location>
</feature>
<dbReference type="InterPro" id="IPR050280">
    <property type="entry name" value="OMP_Chaperone_SurA"/>
</dbReference>
<dbReference type="Proteomes" id="UP000290253">
    <property type="component" value="Unassembled WGS sequence"/>
</dbReference>
<accession>A0A4Q1SEH8</accession>
<evidence type="ECO:0000313" key="4">
    <source>
        <dbReference type="EMBL" id="RXS95338.1"/>
    </source>
</evidence>
<feature type="chain" id="PRO_5020709019" evidence="3">
    <location>
        <begin position="25"/>
        <end position="247"/>
    </location>
</feature>
<comment type="caution">
    <text evidence="4">The sequence shown here is derived from an EMBL/GenBank/DDBJ whole genome shotgun (WGS) entry which is preliminary data.</text>
</comment>
<protein>
    <submittedName>
        <fullName evidence="4">Peptidylprolyl isomerase</fullName>
    </submittedName>
</protein>
<organism evidence="4 5">
    <name type="scientific">Silvibacterium dinghuense</name>
    <dbReference type="NCBI Taxonomy" id="1560006"/>
    <lineage>
        <taxon>Bacteria</taxon>
        <taxon>Pseudomonadati</taxon>
        <taxon>Acidobacteriota</taxon>
        <taxon>Terriglobia</taxon>
        <taxon>Terriglobales</taxon>
        <taxon>Acidobacteriaceae</taxon>
        <taxon>Silvibacterium</taxon>
    </lineage>
</organism>
<evidence type="ECO:0000313" key="5">
    <source>
        <dbReference type="Proteomes" id="UP000290253"/>
    </source>
</evidence>
<dbReference type="Gene3D" id="1.10.4030.10">
    <property type="entry name" value="Porin chaperone SurA, peptide-binding domain"/>
    <property type="match status" value="1"/>
</dbReference>
<dbReference type="AlphaFoldDB" id="A0A4Q1SEH8"/>
<keyword evidence="5" id="KW-1185">Reference proteome</keyword>
<keyword evidence="4" id="KW-0413">Isomerase</keyword>
<name>A0A4Q1SEH8_9BACT</name>
<sequence length="247" mass="27543">MRRGLHIALLLAIAAGGHSLHAQATGGMAGAVVLDKVVGIVNGDVILESDVQEEMHFAHLEPIGVPTGSDSLQRAMRRLVSRTLILQQMKEQQQSFGITDAEVTKQIEEMRKSLPACKEYDCTTEDGWKKFLATNDLTEADVLTHWRQRMQILKFIDVRFRTGIRISSKEISDYYEKTIVPSFTKSGTQPPPLDKLSSRIQEVLLQEHVNETLHDWLKALRDEGSVQVLDPAYGQSSGSGTDTEEDD</sequence>
<dbReference type="PANTHER" id="PTHR47637:SF1">
    <property type="entry name" value="CHAPERONE SURA"/>
    <property type="match status" value="1"/>
</dbReference>
<dbReference type="EMBL" id="SDMK01000002">
    <property type="protein sequence ID" value="RXS95338.1"/>
    <property type="molecule type" value="Genomic_DNA"/>
</dbReference>
<evidence type="ECO:0000256" key="3">
    <source>
        <dbReference type="SAM" id="SignalP"/>
    </source>
</evidence>
<dbReference type="RefSeq" id="WP_129208535.1">
    <property type="nucleotide sequence ID" value="NZ_BMGU01000004.1"/>
</dbReference>
<reference evidence="4 5" key="1">
    <citation type="journal article" date="2016" name="Int. J. Syst. Evol. Microbiol.">
        <title>Acidipila dinghuensis sp. nov., an acidobacterium isolated from forest soil.</title>
        <authorList>
            <person name="Jiang Y.W."/>
            <person name="Wang J."/>
            <person name="Chen M.H."/>
            <person name="Lv Y.Y."/>
            <person name="Qiu L.H."/>
        </authorList>
    </citation>
    <scope>NUCLEOTIDE SEQUENCE [LARGE SCALE GENOMIC DNA]</scope>
    <source>
        <strain evidence="4 5">DHOF10</strain>
    </source>
</reference>
<keyword evidence="1 3" id="KW-0732">Signal</keyword>
<feature type="signal peptide" evidence="3">
    <location>
        <begin position="1"/>
        <end position="24"/>
    </location>
</feature>
<dbReference type="PANTHER" id="PTHR47637">
    <property type="entry name" value="CHAPERONE SURA"/>
    <property type="match status" value="1"/>
</dbReference>
<evidence type="ECO:0000256" key="1">
    <source>
        <dbReference type="ARBA" id="ARBA00022729"/>
    </source>
</evidence>
<dbReference type="SUPFAM" id="SSF109998">
    <property type="entry name" value="Triger factor/SurA peptide-binding domain-like"/>
    <property type="match status" value="1"/>
</dbReference>
<dbReference type="GO" id="GO:0016853">
    <property type="term" value="F:isomerase activity"/>
    <property type="evidence" value="ECO:0007669"/>
    <property type="project" value="UniProtKB-KW"/>
</dbReference>
<evidence type="ECO:0000256" key="2">
    <source>
        <dbReference type="SAM" id="MobiDB-lite"/>
    </source>
</evidence>
<gene>
    <name evidence="4" type="ORF">ESZ00_12185</name>
</gene>
<dbReference type="InterPro" id="IPR027304">
    <property type="entry name" value="Trigger_fact/SurA_dom_sf"/>
</dbReference>